<dbReference type="AlphaFoldDB" id="A0A392SWN0"/>
<proteinExistence type="predicted"/>
<evidence type="ECO:0000313" key="2">
    <source>
        <dbReference type="Proteomes" id="UP000265520"/>
    </source>
</evidence>
<accession>A0A392SWN0</accession>
<evidence type="ECO:0000313" key="1">
    <source>
        <dbReference type="EMBL" id="MCI53258.1"/>
    </source>
</evidence>
<name>A0A392SWN0_9FABA</name>
<comment type="caution">
    <text evidence="1">The sequence shown here is derived from an EMBL/GenBank/DDBJ whole genome shotgun (WGS) entry which is preliminary data.</text>
</comment>
<reference evidence="1 2" key="1">
    <citation type="journal article" date="2018" name="Front. Plant Sci.">
        <title>Red Clover (Trifolium pratense) and Zigzag Clover (T. medium) - A Picture of Genomic Similarities and Differences.</title>
        <authorList>
            <person name="Dluhosova J."/>
            <person name="Istvanek J."/>
            <person name="Nedelnik J."/>
            <person name="Repkova J."/>
        </authorList>
    </citation>
    <scope>NUCLEOTIDE SEQUENCE [LARGE SCALE GENOMIC DNA]</scope>
    <source>
        <strain evidence="2">cv. 10/8</strain>
        <tissue evidence="1">Leaf</tissue>
    </source>
</reference>
<keyword evidence="2" id="KW-1185">Reference proteome</keyword>
<protein>
    <submittedName>
        <fullName evidence="1">Resistance-like protein</fullName>
    </submittedName>
</protein>
<sequence>MVLMWHAVVWSIWTSQNDFIFAGGSSMIDNLVDRVKLSSWKWFLGKNPDSPYCFYEWKVQPLLCWSNKAR</sequence>
<dbReference type="EMBL" id="LXQA010460495">
    <property type="protein sequence ID" value="MCI53258.1"/>
    <property type="molecule type" value="Genomic_DNA"/>
</dbReference>
<organism evidence="1 2">
    <name type="scientific">Trifolium medium</name>
    <dbReference type="NCBI Taxonomy" id="97028"/>
    <lineage>
        <taxon>Eukaryota</taxon>
        <taxon>Viridiplantae</taxon>
        <taxon>Streptophyta</taxon>
        <taxon>Embryophyta</taxon>
        <taxon>Tracheophyta</taxon>
        <taxon>Spermatophyta</taxon>
        <taxon>Magnoliopsida</taxon>
        <taxon>eudicotyledons</taxon>
        <taxon>Gunneridae</taxon>
        <taxon>Pentapetalae</taxon>
        <taxon>rosids</taxon>
        <taxon>fabids</taxon>
        <taxon>Fabales</taxon>
        <taxon>Fabaceae</taxon>
        <taxon>Papilionoideae</taxon>
        <taxon>50 kb inversion clade</taxon>
        <taxon>NPAAA clade</taxon>
        <taxon>Hologalegina</taxon>
        <taxon>IRL clade</taxon>
        <taxon>Trifolieae</taxon>
        <taxon>Trifolium</taxon>
    </lineage>
</organism>
<dbReference type="Proteomes" id="UP000265520">
    <property type="component" value="Unassembled WGS sequence"/>
</dbReference>